<dbReference type="KEGG" id="naq:D0T90_04605"/>
<feature type="domain" description="Amidohydrolase-related" evidence="1">
    <location>
        <begin position="4"/>
        <end position="267"/>
    </location>
</feature>
<sequence>MNYVDTHAHVFEPNGNFVKNARYTPDYEASVTDFLSHLDSRGLRYGVLIQPSFYGTDNSIMLQAAAQSQGRLKAVVVVDTDVSETLLAQYCNQGVCGIRLNLFGKPVPDVGTQAWKRLIGLLRTFGWHIELHCPPHYLLQLLPALANEHINIVIDHLGRPEPHRDLSDPEFQQFISMLDPGQHWVKLSGLYRLATPENQAARGKEIYRMLQEQGMQERIIWGSDWPHTQHETETGYGQNWHLLHEVVENEKERQQILGENAWKLFGFDTV</sequence>
<dbReference type="InterPro" id="IPR032466">
    <property type="entry name" value="Metal_Hydrolase"/>
</dbReference>
<keyword evidence="3" id="KW-1185">Reference proteome</keyword>
<dbReference type="Pfam" id="PF04909">
    <property type="entry name" value="Amidohydro_2"/>
    <property type="match status" value="1"/>
</dbReference>
<dbReference type="SUPFAM" id="SSF51556">
    <property type="entry name" value="Metallo-dependent hydrolases"/>
    <property type="match status" value="1"/>
</dbReference>
<protein>
    <submittedName>
        <fullName evidence="2">Hydrolase</fullName>
    </submittedName>
</protein>
<dbReference type="InterPro" id="IPR052358">
    <property type="entry name" value="Aro_Compnd_Degr_Hydrolases"/>
</dbReference>
<reference evidence="2 3" key="1">
    <citation type="submission" date="2018-08" db="EMBL/GenBank/DDBJ databases">
        <title>Neisseria animalis ATCC 49930 complete genome.</title>
        <authorList>
            <person name="Veseli I.A."/>
            <person name="Mascarenhas dos Santos A.C."/>
            <person name="Buttler R."/>
            <person name="Pombert J.-F."/>
        </authorList>
    </citation>
    <scope>NUCLEOTIDE SEQUENCE [LARGE SCALE GENOMIC DNA]</scope>
    <source>
        <strain evidence="2 3">ATCC 49930</strain>
    </source>
</reference>
<dbReference type="AlphaFoldDB" id="A0A5P3MQJ5"/>
<keyword evidence="2" id="KW-0378">Hydrolase</keyword>
<dbReference type="PANTHER" id="PTHR35563">
    <property type="entry name" value="BARREL METAL-DEPENDENT HYDROLASE, PUTATIVE (AFU_ORTHOLOGUE AFUA_1G16240)-RELATED"/>
    <property type="match status" value="1"/>
</dbReference>
<evidence type="ECO:0000313" key="2">
    <source>
        <dbReference type="EMBL" id="QEY23872.1"/>
    </source>
</evidence>
<proteinExistence type="predicted"/>
<organism evidence="2 3">
    <name type="scientific">Neisseria animalis</name>
    <dbReference type="NCBI Taxonomy" id="492"/>
    <lineage>
        <taxon>Bacteria</taxon>
        <taxon>Pseudomonadati</taxon>
        <taxon>Pseudomonadota</taxon>
        <taxon>Betaproteobacteria</taxon>
        <taxon>Neisseriales</taxon>
        <taxon>Neisseriaceae</taxon>
        <taxon>Neisseria</taxon>
    </lineage>
</organism>
<gene>
    <name evidence="2" type="ORF">D0T90_04605</name>
</gene>
<name>A0A5P3MQJ5_NEIAN</name>
<dbReference type="Proteomes" id="UP000325536">
    <property type="component" value="Chromosome"/>
</dbReference>
<dbReference type="Gene3D" id="3.20.20.140">
    <property type="entry name" value="Metal-dependent hydrolases"/>
    <property type="match status" value="1"/>
</dbReference>
<dbReference type="EMBL" id="CP031699">
    <property type="protein sequence ID" value="QEY23872.1"/>
    <property type="molecule type" value="Genomic_DNA"/>
</dbReference>
<evidence type="ECO:0000259" key="1">
    <source>
        <dbReference type="Pfam" id="PF04909"/>
    </source>
</evidence>
<dbReference type="PANTHER" id="PTHR35563:SF2">
    <property type="entry name" value="BARREL METAL-DEPENDENT HYDROLASE, PUTATIVE (AFU_ORTHOLOGUE AFUA_1G16240)-RELATED"/>
    <property type="match status" value="1"/>
</dbReference>
<dbReference type="RefSeq" id="WP_123795744.1">
    <property type="nucleotide sequence ID" value="NZ_CP031699.1"/>
</dbReference>
<dbReference type="InterPro" id="IPR006680">
    <property type="entry name" value="Amidohydro-rel"/>
</dbReference>
<evidence type="ECO:0000313" key="3">
    <source>
        <dbReference type="Proteomes" id="UP000325536"/>
    </source>
</evidence>
<dbReference type="GO" id="GO:0016787">
    <property type="term" value="F:hydrolase activity"/>
    <property type="evidence" value="ECO:0007669"/>
    <property type="project" value="UniProtKB-KW"/>
</dbReference>
<dbReference type="OrthoDB" id="9787654at2"/>
<accession>A0A5P3MQJ5</accession>